<reference evidence="2" key="1">
    <citation type="submission" date="2023-02" db="EMBL/GenBank/DDBJ databases">
        <title>Genome of toxic invasive species Heracleum sosnowskyi carries increased number of genes despite the absence of recent whole-genome duplications.</title>
        <authorList>
            <person name="Schelkunov M."/>
            <person name="Shtratnikova V."/>
            <person name="Makarenko M."/>
            <person name="Klepikova A."/>
            <person name="Omelchenko D."/>
            <person name="Novikova G."/>
            <person name="Obukhova E."/>
            <person name="Bogdanov V."/>
            <person name="Penin A."/>
            <person name="Logacheva M."/>
        </authorList>
    </citation>
    <scope>NUCLEOTIDE SEQUENCE</scope>
    <source>
        <strain evidence="2">Hsosn_3</strain>
        <tissue evidence="2">Leaf</tissue>
    </source>
</reference>
<dbReference type="Gene3D" id="3.90.1200.10">
    <property type="match status" value="1"/>
</dbReference>
<proteinExistence type="inferred from homology"/>
<dbReference type="PANTHER" id="PTHR22603">
    <property type="entry name" value="CHOLINE/ETHANOALAMINE KINASE"/>
    <property type="match status" value="1"/>
</dbReference>
<keyword evidence="3" id="KW-1185">Reference proteome</keyword>
<protein>
    <submittedName>
        <fullName evidence="2">Uncharacterized protein</fullName>
    </submittedName>
</protein>
<dbReference type="Proteomes" id="UP001237642">
    <property type="component" value="Unassembled WGS sequence"/>
</dbReference>
<gene>
    <name evidence="2" type="ORF">POM88_025418</name>
</gene>
<dbReference type="GO" id="GO:0005737">
    <property type="term" value="C:cytoplasm"/>
    <property type="evidence" value="ECO:0007669"/>
    <property type="project" value="TreeGrafter"/>
</dbReference>
<dbReference type="GO" id="GO:0004103">
    <property type="term" value="F:choline kinase activity"/>
    <property type="evidence" value="ECO:0007669"/>
    <property type="project" value="TreeGrafter"/>
</dbReference>
<evidence type="ECO:0000313" key="3">
    <source>
        <dbReference type="Proteomes" id="UP001237642"/>
    </source>
</evidence>
<comment type="similarity">
    <text evidence="1">Belongs to the choline/ethanolamine kinase family.</text>
</comment>
<dbReference type="EMBL" id="JAUIZM010000006">
    <property type="protein sequence ID" value="KAK1378674.1"/>
    <property type="molecule type" value="Genomic_DNA"/>
</dbReference>
<dbReference type="Pfam" id="PF01633">
    <property type="entry name" value="Choline_kinase"/>
    <property type="match status" value="1"/>
</dbReference>
<name>A0AAD8I590_9APIA</name>
<dbReference type="GO" id="GO:0004305">
    <property type="term" value="F:ethanolamine kinase activity"/>
    <property type="evidence" value="ECO:0007669"/>
    <property type="project" value="TreeGrafter"/>
</dbReference>
<dbReference type="AlphaFoldDB" id="A0AAD8I590"/>
<sequence length="132" mass="15452">MISTADFPNYKCNDLQSPDIFEKYVKVGEQTVLFMPSFWCCLKLQQVSSPVNFKDYEYASYNPAAYDLANHFCEMAANYHSETPHILDYNFYPGLEERERFVRSYLSSTVPADMHSCRPAYSVVKEKHQHRL</sequence>
<reference evidence="2" key="2">
    <citation type="submission" date="2023-05" db="EMBL/GenBank/DDBJ databases">
        <authorList>
            <person name="Schelkunov M.I."/>
        </authorList>
    </citation>
    <scope>NUCLEOTIDE SEQUENCE</scope>
    <source>
        <strain evidence="2">Hsosn_3</strain>
        <tissue evidence="2">Leaf</tissue>
    </source>
</reference>
<organism evidence="2 3">
    <name type="scientific">Heracleum sosnowskyi</name>
    <dbReference type="NCBI Taxonomy" id="360622"/>
    <lineage>
        <taxon>Eukaryota</taxon>
        <taxon>Viridiplantae</taxon>
        <taxon>Streptophyta</taxon>
        <taxon>Embryophyta</taxon>
        <taxon>Tracheophyta</taxon>
        <taxon>Spermatophyta</taxon>
        <taxon>Magnoliopsida</taxon>
        <taxon>eudicotyledons</taxon>
        <taxon>Gunneridae</taxon>
        <taxon>Pentapetalae</taxon>
        <taxon>asterids</taxon>
        <taxon>campanulids</taxon>
        <taxon>Apiales</taxon>
        <taxon>Apiaceae</taxon>
        <taxon>Apioideae</taxon>
        <taxon>apioid superclade</taxon>
        <taxon>Tordylieae</taxon>
        <taxon>Tordyliinae</taxon>
        <taxon>Heracleum</taxon>
    </lineage>
</organism>
<evidence type="ECO:0000313" key="2">
    <source>
        <dbReference type="EMBL" id="KAK1378674.1"/>
    </source>
</evidence>
<dbReference type="GO" id="GO:0006646">
    <property type="term" value="P:phosphatidylethanolamine biosynthetic process"/>
    <property type="evidence" value="ECO:0007669"/>
    <property type="project" value="TreeGrafter"/>
</dbReference>
<dbReference type="PANTHER" id="PTHR22603:SF93">
    <property type="entry name" value="RE24176P"/>
    <property type="match status" value="1"/>
</dbReference>
<evidence type="ECO:0000256" key="1">
    <source>
        <dbReference type="ARBA" id="ARBA00038211"/>
    </source>
</evidence>
<dbReference type="SUPFAM" id="SSF56112">
    <property type="entry name" value="Protein kinase-like (PK-like)"/>
    <property type="match status" value="1"/>
</dbReference>
<dbReference type="InterPro" id="IPR011009">
    <property type="entry name" value="Kinase-like_dom_sf"/>
</dbReference>
<comment type="caution">
    <text evidence="2">The sequence shown here is derived from an EMBL/GenBank/DDBJ whole genome shotgun (WGS) entry which is preliminary data.</text>
</comment>
<accession>A0AAD8I590</accession>